<protein>
    <submittedName>
        <fullName evidence="7">Histone deacetylase family protein</fullName>
    </submittedName>
</protein>
<dbReference type="GO" id="GO:0046872">
    <property type="term" value="F:metal ion binding"/>
    <property type="evidence" value="ECO:0007669"/>
    <property type="project" value="UniProtKB-KW"/>
</dbReference>
<organism evidence="7 8">
    <name type="scientific">Massilia cellulosiltytica</name>
    <dbReference type="NCBI Taxonomy" id="2683234"/>
    <lineage>
        <taxon>Bacteria</taxon>
        <taxon>Pseudomonadati</taxon>
        <taxon>Pseudomonadota</taxon>
        <taxon>Betaproteobacteria</taxon>
        <taxon>Burkholderiales</taxon>
        <taxon>Oxalobacteraceae</taxon>
        <taxon>Telluria group</taxon>
        <taxon>Massilia</taxon>
    </lineage>
</organism>
<dbReference type="GO" id="GO:0004407">
    <property type="term" value="F:histone deacetylase activity"/>
    <property type="evidence" value="ECO:0007669"/>
    <property type="project" value="TreeGrafter"/>
</dbReference>
<dbReference type="InterPro" id="IPR037138">
    <property type="entry name" value="His_deacetylse_dom_sf"/>
</dbReference>
<feature type="domain" description="Histone deacetylase" evidence="6">
    <location>
        <begin position="36"/>
        <end position="340"/>
    </location>
</feature>
<dbReference type="SUPFAM" id="SSF52768">
    <property type="entry name" value="Arginase/deacetylase"/>
    <property type="match status" value="1"/>
</dbReference>
<dbReference type="GO" id="GO:0040029">
    <property type="term" value="P:epigenetic regulation of gene expression"/>
    <property type="evidence" value="ECO:0007669"/>
    <property type="project" value="TreeGrafter"/>
</dbReference>
<evidence type="ECO:0000313" key="7">
    <source>
        <dbReference type="EMBL" id="MVW58941.1"/>
    </source>
</evidence>
<comment type="caution">
    <text evidence="7">The sequence shown here is derived from an EMBL/GenBank/DDBJ whole genome shotgun (WGS) entry which is preliminary data.</text>
</comment>
<comment type="similarity">
    <text evidence="2">Belongs to the histone deacetylase family.</text>
</comment>
<evidence type="ECO:0000256" key="5">
    <source>
        <dbReference type="ARBA" id="ARBA00022833"/>
    </source>
</evidence>
<gene>
    <name evidence="7" type="ORF">GPY61_03260</name>
</gene>
<dbReference type="InterPro" id="IPR023696">
    <property type="entry name" value="Ureohydrolase_dom_sf"/>
</dbReference>
<evidence type="ECO:0000256" key="4">
    <source>
        <dbReference type="ARBA" id="ARBA00022801"/>
    </source>
</evidence>
<sequence length="355" mass="38185">MHVVPACAGTTSHAESGLFLLTFFNEHHAQHAPASEPPQRIDVVANEFTRRGLGRIVTPHGVPLTSLERIHTPRYLHFLRSAWNEWLSLDPRNAERDLVPSVWPGQGMRRDVEPDTFTGRLGLYAFDSTTPLTAGTWTAAKTGADCAINAAHALRLGERGTFALTRPPGHHAGADYCGGFCFLNNAALAAQHLLDDGLQRVAILDIDYHHGNGTQDIFYRRKDVLVASIHADPRTDYPYYAGHADETGAGAGLGFNLNVPLPRGTAAAQWFLALETACVKMAGFSPQALVVSLGVDGFSGDPRSHFGLASGDFLRIGERIGFLGLPAVFVFEGGSVVPELGINVVNVLEGFETAA</sequence>
<evidence type="ECO:0000259" key="6">
    <source>
        <dbReference type="Pfam" id="PF00850"/>
    </source>
</evidence>
<evidence type="ECO:0000256" key="1">
    <source>
        <dbReference type="ARBA" id="ARBA00001947"/>
    </source>
</evidence>
<dbReference type="InterPro" id="IPR023801">
    <property type="entry name" value="His_deacetylse_dom"/>
</dbReference>
<keyword evidence="5" id="KW-0862">Zinc</keyword>
<dbReference type="PANTHER" id="PTHR10625">
    <property type="entry name" value="HISTONE DEACETYLASE HDAC1-RELATED"/>
    <property type="match status" value="1"/>
</dbReference>
<reference evidence="7 8" key="1">
    <citation type="submission" date="2019-12" db="EMBL/GenBank/DDBJ databases">
        <authorList>
            <person name="Li C."/>
            <person name="Zhao J."/>
        </authorList>
    </citation>
    <scope>NUCLEOTIDE SEQUENCE [LARGE SCALE GENOMIC DNA]</scope>
    <source>
        <strain evidence="7 8">NEAU-DD11</strain>
    </source>
</reference>
<evidence type="ECO:0000313" key="8">
    <source>
        <dbReference type="Proteomes" id="UP000443353"/>
    </source>
</evidence>
<dbReference type="GO" id="GO:0016787">
    <property type="term" value="F:hydrolase activity"/>
    <property type="evidence" value="ECO:0007669"/>
    <property type="project" value="UniProtKB-KW"/>
</dbReference>
<dbReference type="PANTHER" id="PTHR10625:SF17">
    <property type="entry name" value="HISTONE DEACETYLASE 8"/>
    <property type="match status" value="1"/>
</dbReference>
<dbReference type="Pfam" id="PF00850">
    <property type="entry name" value="Hist_deacetyl"/>
    <property type="match status" value="1"/>
</dbReference>
<dbReference type="EMBL" id="WSES01000001">
    <property type="protein sequence ID" value="MVW58941.1"/>
    <property type="molecule type" value="Genomic_DNA"/>
</dbReference>
<dbReference type="AlphaFoldDB" id="A0A7X3FVU1"/>
<comment type="cofactor">
    <cofactor evidence="1">
        <name>Zn(2+)</name>
        <dbReference type="ChEBI" id="CHEBI:29105"/>
    </cofactor>
</comment>
<keyword evidence="3" id="KW-0479">Metal-binding</keyword>
<name>A0A7X3FVU1_9BURK</name>
<dbReference type="Proteomes" id="UP000443353">
    <property type="component" value="Unassembled WGS sequence"/>
</dbReference>
<evidence type="ECO:0000256" key="3">
    <source>
        <dbReference type="ARBA" id="ARBA00022723"/>
    </source>
</evidence>
<evidence type="ECO:0000256" key="2">
    <source>
        <dbReference type="ARBA" id="ARBA00005947"/>
    </source>
</evidence>
<dbReference type="PRINTS" id="PR01270">
    <property type="entry name" value="HDASUPER"/>
</dbReference>
<keyword evidence="4" id="KW-0378">Hydrolase</keyword>
<dbReference type="CDD" id="cd10001">
    <property type="entry name" value="HDAC_classII_APAH"/>
    <property type="match status" value="1"/>
</dbReference>
<dbReference type="InterPro" id="IPR000286">
    <property type="entry name" value="HDACs"/>
</dbReference>
<accession>A0A7X3FVU1</accession>
<dbReference type="Gene3D" id="3.40.800.20">
    <property type="entry name" value="Histone deacetylase domain"/>
    <property type="match status" value="1"/>
</dbReference>
<proteinExistence type="inferred from homology"/>
<keyword evidence="8" id="KW-1185">Reference proteome</keyword>